<comment type="caution">
    <text evidence="2">The sequence shown here is derived from an EMBL/GenBank/DDBJ whole genome shotgun (WGS) entry which is preliminary data.</text>
</comment>
<sequence length="118" mass="13308">MPRLSQWHSRATKAGFNFYPAPCYPFGYSNGHVSDDPLRAPIFIPLHLADLARLRQNFQSPMLNESEKELTTSKSSTDFTAKRGIYCAADLAAQLFPSLESNFQILALRLFQDGILKK</sequence>
<gene>
    <name evidence="2" type="ORF">PXEA_LOCUS21533</name>
</gene>
<accession>A0A448X4T9</accession>
<proteinExistence type="predicted"/>
<keyword evidence="3" id="KW-1185">Reference proteome</keyword>
<evidence type="ECO:0000313" key="2">
    <source>
        <dbReference type="EMBL" id="VEL28093.1"/>
    </source>
</evidence>
<dbReference type="InterPro" id="IPR045838">
    <property type="entry name" value="DEPDC5_CTD"/>
</dbReference>
<dbReference type="OrthoDB" id="39497at2759"/>
<name>A0A448X4T9_9PLAT</name>
<protein>
    <recommendedName>
        <fullName evidence="1">DEPDC5 C-terminal domain-containing protein</fullName>
    </recommendedName>
</protein>
<reference evidence="2" key="1">
    <citation type="submission" date="2018-11" db="EMBL/GenBank/DDBJ databases">
        <authorList>
            <consortium name="Pathogen Informatics"/>
        </authorList>
    </citation>
    <scope>NUCLEOTIDE SEQUENCE</scope>
</reference>
<dbReference type="Proteomes" id="UP000784294">
    <property type="component" value="Unassembled WGS sequence"/>
</dbReference>
<evidence type="ECO:0000313" key="3">
    <source>
        <dbReference type="Proteomes" id="UP000784294"/>
    </source>
</evidence>
<organism evidence="2 3">
    <name type="scientific">Protopolystoma xenopodis</name>
    <dbReference type="NCBI Taxonomy" id="117903"/>
    <lineage>
        <taxon>Eukaryota</taxon>
        <taxon>Metazoa</taxon>
        <taxon>Spiralia</taxon>
        <taxon>Lophotrochozoa</taxon>
        <taxon>Platyhelminthes</taxon>
        <taxon>Monogenea</taxon>
        <taxon>Polyopisthocotylea</taxon>
        <taxon>Polystomatidea</taxon>
        <taxon>Polystomatidae</taxon>
        <taxon>Protopolystoma</taxon>
    </lineage>
</organism>
<dbReference type="AlphaFoldDB" id="A0A448X4T9"/>
<feature type="domain" description="DEPDC5 C-terminal" evidence="1">
    <location>
        <begin position="6"/>
        <end position="54"/>
    </location>
</feature>
<dbReference type="Pfam" id="PF19418">
    <property type="entry name" value="DEPDC5_CTD"/>
    <property type="match status" value="1"/>
</dbReference>
<evidence type="ECO:0000259" key="1">
    <source>
        <dbReference type="Pfam" id="PF19418"/>
    </source>
</evidence>
<dbReference type="EMBL" id="CAAALY010092300">
    <property type="protein sequence ID" value="VEL28093.1"/>
    <property type="molecule type" value="Genomic_DNA"/>
</dbReference>